<dbReference type="OrthoDB" id="5579088at2759"/>
<gene>
    <name evidence="10" type="ORF">PV10_09086</name>
</gene>
<dbReference type="GO" id="GO:0005789">
    <property type="term" value="C:endoplasmic reticulum membrane"/>
    <property type="evidence" value="ECO:0007669"/>
    <property type="project" value="UniProtKB-SubCell"/>
</dbReference>
<name>A0A0D1WH76_EXOME</name>
<dbReference type="GO" id="GO:0019915">
    <property type="term" value="P:lipid storage"/>
    <property type="evidence" value="ECO:0007669"/>
    <property type="project" value="InterPro"/>
</dbReference>
<keyword evidence="6" id="KW-0443">Lipid metabolism</keyword>
<evidence type="ECO:0000256" key="1">
    <source>
        <dbReference type="ARBA" id="ARBA00004477"/>
    </source>
</evidence>
<keyword evidence="2 9" id="KW-0812">Transmembrane</keyword>
<feature type="transmembrane region" description="Helical" evidence="9">
    <location>
        <begin position="205"/>
        <end position="224"/>
    </location>
</feature>
<dbReference type="AlphaFoldDB" id="A0A0D1WH76"/>
<accession>A0A0D1WH76</accession>
<dbReference type="EMBL" id="KN847526">
    <property type="protein sequence ID" value="KIV88165.1"/>
    <property type="molecule type" value="Genomic_DNA"/>
</dbReference>
<dbReference type="GO" id="GO:0008654">
    <property type="term" value="P:phospholipid biosynthetic process"/>
    <property type="evidence" value="ECO:0007669"/>
    <property type="project" value="TreeGrafter"/>
</dbReference>
<dbReference type="GO" id="GO:0010945">
    <property type="term" value="F:coenzyme A diphosphatase activity"/>
    <property type="evidence" value="ECO:0007669"/>
    <property type="project" value="InterPro"/>
</dbReference>
<feature type="transmembrane region" description="Helical" evidence="9">
    <location>
        <begin position="134"/>
        <end position="151"/>
    </location>
</feature>
<keyword evidence="4" id="KW-0256">Endoplasmic reticulum</keyword>
<evidence type="ECO:0000256" key="7">
    <source>
        <dbReference type="ARBA" id="ARBA00023136"/>
    </source>
</evidence>
<dbReference type="VEuPathDB" id="FungiDB:PV10_09086"/>
<dbReference type="OMA" id="FTSWFFG"/>
<dbReference type="RefSeq" id="XP_016219739.1">
    <property type="nucleotide sequence ID" value="XM_016374195.1"/>
</dbReference>
<dbReference type="STRING" id="212818.A0A0D1WH76"/>
<dbReference type="PANTHER" id="PTHR23129">
    <property type="entry name" value="ACYL-COENZYME A DIPHOSPHATASE FITM2"/>
    <property type="match status" value="1"/>
</dbReference>
<dbReference type="GeneID" id="27326931"/>
<evidence type="ECO:0000256" key="8">
    <source>
        <dbReference type="SAM" id="MobiDB-lite"/>
    </source>
</evidence>
<dbReference type="HOGENOM" id="CLU_048143_0_0_1"/>
<dbReference type="PANTHER" id="PTHR23129:SF0">
    <property type="entry name" value="ACYL-COENZYME A DIPHOSPHATASE FITM2"/>
    <property type="match status" value="1"/>
</dbReference>
<evidence type="ECO:0000256" key="9">
    <source>
        <dbReference type="SAM" id="Phobius"/>
    </source>
</evidence>
<dbReference type="InterPro" id="IPR019388">
    <property type="entry name" value="FIT"/>
</dbReference>
<evidence type="ECO:0000256" key="3">
    <source>
        <dbReference type="ARBA" id="ARBA00022801"/>
    </source>
</evidence>
<reference evidence="10 11" key="1">
    <citation type="submission" date="2015-01" db="EMBL/GenBank/DDBJ databases">
        <title>The Genome Sequence of Exophiala mesophila CBS40295.</title>
        <authorList>
            <consortium name="The Broad Institute Genomics Platform"/>
            <person name="Cuomo C."/>
            <person name="de Hoog S."/>
            <person name="Gorbushina A."/>
            <person name="Stielow B."/>
            <person name="Teixiera M."/>
            <person name="Abouelleil A."/>
            <person name="Chapman S.B."/>
            <person name="Priest M."/>
            <person name="Young S.K."/>
            <person name="Wortman J."/>
            <person name="Nusbaum C."/>
            <person name="Birren B."/>
        </authorList>
    </citation>
    <scope>NUCLEOTIDE SEQUENCE [LARGE SCALE GENOMIC DNA]</scope>
    <source>
        <strain evidence="10 11">CBS 40295</strain>
    </source>
</reference>
<evidence type="ECO:0000256" key="2">
    <source>
        <dbReference type="ARBA" id="ARBA00022692"/>
    </source>
</evidence>
<keyword evidence="3" id="KW-0378">Hydrolase</keyword>
<feature type="compositionally biased region" description="Polar residues" evidence="8">
    <location>
        <begin position="24"/>
        <end position="33"/>
    </location>
</feature>
<feature type="region of interest" description="Disordered" evidence="8">
    <location>
        <begin position="1"/>
        <end position="33"/>
    </location>
</feature>
<evidence type="ECO:0008006" key="12">
    <source>
        <dbReference type="Google" id="ProtNLM"/>
    </source>
</evidence>
<proteinExistence type="predicted"/>
<feature type="transmembrane region" description="Helical" evidence="9">
    <location>
        <begin position="272"/>
        <end position="293"/>
    </location>
</feature>
<comment type="subcellular location">
    <subcellularLocation>
        <location evidence="1">Endoplasmic reticulum membrane</location>
        <topology evidence="1">Multi-pass membrane protein</topology>
    </subcellularLocation>
</comment>
<evidence type="ECO:0000313" key="10">
    <source>
        <dbReference type="EMBL" id="KIV88165.1"/>
    </source>
</evidence>
<keyword evidence="5 9" id="KW-1133">Transmembrane helix</keyword>
<protein>
    <recommendedName>
        <fullName evidence="12">FIT family protein scs3</fullName>
    </recommendedName>
</protein>
<keyword evidence="7 9" id="KW-0472">Membrane</keyword>
<evidence type="ECO:0000256" key="5">
    <source>
        <dbReference type="ARBA" id="ARBA00022989"/>
    </source>
</evidence>
<organism evidence="10 11">
    <name type="scientific">Exophiala mesophila</name>
    <name type="common">Black yeast-like fungus</name>
    <dbReference type="NCBI Taxonomy" id="212818"/>
    <lineage>
        <taxon>Eukaryota</taxon>
        <taxon>Fungi</taxon>
        <taxon>Dikarya</taxon>
        <taxon>Ascomycota</taxon>
        <taxon>Pezizomycotina</taxon>
        <taxon>Eurotiomycetes</taxon>
        <taxon>Chaetothyriomycetidae</taxon>
        <taxon>Chaetothyriales</taxon>
        <taxon>Herpotrichiellaceae</taxon>
        <taxon>Exophiala</taxon>
    </lineage>
</organism>
<dbReference type="Pfam" id="PF10261">
    <property type="entry name" value="FIT"/>
    <property type="match status" value="1"/>
</dbReference>
<evidence type="ECO:0000313" key="11">
    <source>
        <dbReference type="Proteomes" id="UP000054302"/>
    </source>
</evidence>
<feature type="transmembrane region" description="Helical" evidence="9">
    <location>
        <begin position="94"/>
        <end position="114"/>
    </location>
</feature>
<keyword evidence="11" id="KW-1185">Reference proteome</keyword>
<dbReference type="Proteomes" id="UP000054302">
    <property type="component" value="Unassembled WGS sequence"/>
</dbReference>
<feature type="transmembrane region" description="Helical" evidence="9">
    <location>
        <begin position="40"/>
        <end position="58"/>
    </location>
</feature>
<evidence type="ECO:0000256" key="4">
    <source>
        <dbReference type="ARBA" id="ARBA00022824"/>
    </source>
</evidence>
<evidence type="ECO:0000256" key="6">
    <source>
        <dbReference type="ARBA" id="ARBA00023098"/>
    </source>
</evidence>
<dbReference type="GO" id="GO:0034389">
    <property type="term" value="P:lipid droplet organization"/>
    <property type="evidence" value="ECO:0007669"/>
    <property type="project" value="TreeGrafter"/>
</dbReference>
<sequence length="329" mass="36577">MPATLRNGKSLPESPPKPSPSVGAFTTTQDGMSKQRPSSYLLLIYPAILAIGSLYSVISPTTFSPTTRPLAPGLTSAHEVDHMPTNYFSGKRNIFNVYFVKLGWFWTTLAFMLLQTTTRPHHKYSSKHYIQAAVRYGLITLSWVLTTQWFFGPALIDRSFTFSGGHCEPQLFNESGIEGALEVTTATSGLTCKAAGGVWRGGYDISGHVFMLVLSSSFLLYELYIADRHSWHPSVSPQAAAKVAHELTTEERIAVGGWESETVARIRLWARYFLYTVVVLDLWMLMMTAIFFHTWLEKLTGLAIAGSSVWATYFLGDILEAWRSIVGGL</sequence>